<comment type="subcellular location">
    <subcellularLocation>
        <location evidence="1 6">Membrane</location>
        <topology evidence="1 6">Multi-pass membrane protein</topology>
    </subcellularLocation>
</comment>
<evidence type="ECO:0000256" key="7">
    <source>
        <dbReference type="SAM" id="MobiDB-lite"/>
    </source>
</evidence>
<dbReference type="GO" id="GO:0050910">
    <property type="term" value="P:detection of mechanical stimulus involved in sensory perception of sound"/>
    <property type="evidence" value="ECO:0007669"/>
    <property type="project" value="TreeGrafter"/>
</dbReference>
<feature type="transmembrane region" description="Helical" evidence="6">
    <location>
        <begin position="604"/>
        <end position="628"/>
    </location>
</feature>
<feature type="transmembrane region" description="Helical" evidence="6">
    <location>
        <begin position="547"/>
        <end position="568"/>
    </location>
</feature>
<feature type="transmembrane region" description="Helical" evidence="6">
    <location>
        <begin position="129"/>
        <end position="149"/>
    </location>
</feature>
<feature type="transmembrane region" description="Helical" evidence="6">
    <location>
        <begin position="326"/>
        <end position="345"/>
    </location>
</feature>
<dbReference type="Pfam" id="PF07810">
    <property type="entry name" value="TMC"/>
    <property type="match status" value="1"/>
</dbReference>
<comment type="similarity">
    <text evidence="2 6">Belongs to the TMC family.</text>
</comment>
<feature type="compositionally biased region" description="Polar residues" evidence="7">
    <location>
        <begin position="685"/>
        <end position="694"/>
    </location>
</feature>
<evidence type="ECO:0000313" key="9">
    <source>
        <dbReference type="EMBL" id="SBP41247.1"/>
    </source>
</evidence>
<keyword evidence="4 6" id="KW-1133">Transmembrane helix</keyword>
<dbReference type="EMBL" id="HADY01002762">
    <property type="protein sequence ID" value="SBP41247.1"/>
    <property type="molecule type" value="Transcribed_RNA"/>
</dbReference>
<dbReference type="AlphaFoldDB" id="A0A1A7ZEK1"/>
<feature type="transmembrane region" description="Helical" evidence="6">
    <location>
        <begin position="83"/>
        <end position="108"/>
    </location>
</feature>
<evidence type="ECO:0000256" key="5">
    <source>
        <dbReference type="ARBA" id="ARBA00023136"/>
    </source>
</evidence>
<dbReference type="PANTHER" id="PTHR23302:SF18">
    <property type="entry name" value="TRANSMEMBRANE CHANNEL-LIKE PROTEIN 1"/>
    <property type="match status" value="1"/>
</dbReference>
<reference evidence="9" key="2">
    <citation type="submission" date="2016-06" db="EMBL/GenBank/DDBJ databases">
        <title>The genome of a short-lived fish provides insights into sex chromosome evolution and the genetic control of aging.</title>
        <authorList>
            <person name="Reichwald K."/>
            <person name="Felder M."/>
            <person name="Petzold A."/>
            <person name="Koch P."/>
            <person name="Groth M."/>
            <person name="Platzer M."/>
        </authorList>
    </citation>
    <scope>NUCLEOTIDE SEQUENCE</scope>
    <source>
        <tissue evidence="9">Brain</tissue>
    </source>
</reference>
<gene>
    <name evidence="9" type="primary">TMC1</name>
</gene>
<dbReference type="InterPro" id="IPR012496">
    <property type="entry name" value="TMC_dom"/>
</dbReference>
<dbReference type="GO" id="GO:0005886">
    <property type="term" value="C:plasma membrane"/>
    <property type="evidence" value="ECO:0007669"/>
    <property type="project" value="InterPro"/>
</dbReference>
<evidence type="ECO:0000256" key="2">
    <source>
        <dbReference type="ARBA" id="ARBA00006510"/>
    </source>
</evidence>
<feature type="transmembrane region" description="Helical" evidence="6">
    <location>
        <begin position="357"/>
        <end position="377"/>
    </location>
</feature>
<evidence type="ECO:0000256" key="1">
    <source>
        <dbReference type="ARBA" id="ARBA00004141"/>
    </source>
</evidence>
<dbReference type="InterPro" id="IPR038900">
    <property type="entry name" value="TMC"/>
</dbReference>
<feature type="domain" description="TMC" evidence="8">
    <location>
        <begin position="427"/>
        <end position="542"/>
    </location>
</feature>
<sequence>MSHSPTPAHWEAQDFVERFEGALGKGKGRRLYAFKVMMTKKLIKFNRDFENFKTACIPWEMKIKEVESHFGSSVASYFIFLRWMYGLNLILFGFMFGLVVMPEVLMGLPYGSIPRKTVPRSDQATEMDLSVLLDFGGYCQYSVLFYGYYNSDRTIGVLKFRLPLSYLLTSVGIFGYSLLVVIRMMARNADVGGDGGDDADFTFSWKMFTSWDYLIGNPETADNKFASITTSFKVRAGVWTFNTGIDRKDYFLFLLRIKEAILEEQESRKDDNIHLTRFLRVLANFLVLCCLAGSGYLIYFVVRRSQKFTLEGLENHTWWERNEVNMVMSLLGMFCPMLFDVISTLENYHPRVALQWQLGRIFALFLGNLYTFIIALMDEINLKRKEETIVKFNITTWETSLYNSSMSGNVTAPPVTIHPADVPRGPCWETMVGQEFVRLIISDTMTTYITLLIGDFLRAVLVRFLNYCWCWDLEAGLPSYSEFDVSGNVLGLIFNQGMIWMGSFYAPCLPALNVLRLHVSMYLQCWAVMCCNVPQERVFKASGSNNFYMAMLLVILFLSTLPAIYTIVTIPPSFDCGPFSGKNRMFDVIQETLESDFPAWFSKVFSYASNPGLVLPFILLMVLAIYYLQSTSKSYKEANVELKKKLQMQNEENKKKNKQAALKAQMDLEEARKAATQAAEHRRNNNASFQSQEG</sequence>
<accession>A0A1A7ZEK1</accession>
<reference evidence="9" key="1">
    <citation type="submission" date="2016-05" db="EMBL/GenBank/DDBJ databases">
        <authorList>
            <person name="Lavstsen T."/>
            <person name="Jespersen J.S."/>
        </authorList>
    </citation>
    <scope>NUCLEOTIDE SEQUENCE</scope>
    <source>
        <tissue evidence="9">Brain</tissue>
    </source>
</reference>
<evidence type="ECO:0000259" key="8">
    <source>
        <dbReference type="Pfam" id="PF07810"/>
    </source>
</evidence>
<evidence type="ECO:0000256" key="3">
    <source>
        <dbReference type="ARBA" id="ARBA00022692"/>
    </source>
</evidence>
<feature type="transmembrane region" description="Helical" evidence="6">
    <location>
        <begin position="278"/>
        <end position="302"/>
    </location>
</feature>
<dbReference type="GO" id="GO:0060005">
    <property type="term" value="P:vestibular reflex"/>
    <property type="evidence" value="ECO:0007669"/>
    <property type="project" value="TreeGrafter"/>
</dbReference>
<feature type="transmembrane region" description="Helical" evidence="6">
    <location>
        <begin position="164"/>
        <end position="182"/>
    </location>
</feature>
<proteinExistence type="inferred from homology"/>
<organism evidence="9">
    <name type="scientific">Nothobranchius furzeri</name>
    <name type="common">Turquoise killifish</name>
    <dbReference type="NCBI Taxonomy" id="105023"/>
    <lineage>
        <taxon>Eukaryota</taxon>
        <taxon>Metazoa</taxon>
        <taxon>Chordata</taxon>
        <taxon>Craniata</taxon>
        <taxon>Vertebrata</taxon>
        <taxon>Euteleostomi</taxon>
        <taxon>Actinopterygii</taxon>
        <taxon>Neopterygii</taxon>
        <taxon>Teleostei</taxon>
        <taxon>Neoteleostei</taxon>
        <taxon>Acanthomorphata</taxon>
        <taxon>Ovalentaria</taxon>
        <taxon>Atherinomorphae</taxon>
        <taxon>Cyprinodontiformes</taxon>
        <taxon>Nothobranchiidae</taxon>
        <taxon>Nothobranchius</taxon>
    </lineage>
</organism>
<keyword evidence="3 6" id="KW-0812">Transmembrane</keyword>
<keyword evidence="5 6" id="KW-0472">Membrane</keyword>
<dbReference type="GO" id="GO:0008381">
    <property type="term" value="F:mechanosensitive monoatomic ion channel activity"/>
    <property type="evidence" value="ECO:0007669"/>
    <property type="project" value="TreeGrafter"/>
</dbReference>
<dbReference type="PANTHER" id="PTHR23302">
    <property type="entry name" value="TRANSMEMBRANE CHANNEL-RELATED"/>
    <property type="match status" value="1"/>
</dbReference>
<feature type="compositionally biased region" description="Basic and acidic residues" evidence="7">
    <location>
        <begin position="669"/>
        <end position="683"/>
    </location>
</feature>
<evidence type="ECO:0000256" key="6">
    <source>
        <dbReference type="RuleBase" id="RU310713"/>
    </source>
</evidence>
<feature type="region of interest" description="Disordered" evidence="7">
    <location>
        <begin position="649"/>
        <end position="694"/>
    </location>
</feature>
<protein>
    <recommendedName>
        <fullName evidence="6">Transmembrane channel-like protein</fullName>
    </recommendedName>
</protein>
<name>A0A1A7ZEK1_NOTFU</name>
<evidence type="ECO:0000256" key="4">
    <source>
        <dbReference type="ARBA" id="ARBA00022989"/>
    </source>
</evidence>